<keyword evidence="2" id="KW-1185">Reference proteome</keyword>
<accession>A0ABQ9GU20</accession>
<protein>
    <submittedName>
        <fullName evidence="1">Uncharacterized protein</fullName>
    </submittedName>
</protein>
<name>A0ABQ9GU20_9NEOP</name>
<organism evidence="1 2">
    <name type="scientific">Dryococelus australis</name>
    <dbReference type="NCBI Taxonomy" id="614101"/>
    <lineage>
        <taxon>Eukaryota</taxon>
        <taxon>Metazoa</taxon>
        <taxon>Ecdysozoa</taxon>
        <taxon>Arthropoda</taxon>
        <taxon>Hexapoda</taxon>
        <taxon>Insecta</taxon>
        <taxon>Pterygota</taxon>
        <taxon>Neoptera</taxon>
        <taxon>Polyneoptera</taxon>
        <taxon>Phasmatodea</taxon>
        <taxon>Verophasmatodea</taxon>
        <taxon>Anareolatae</taxon>
        <taxon>Phasmatidae</taxon>
        <taxon>Eurycanthinae</taxon>
        <taxon>Dryococelus</taxon>
    </lineage>
</organism>
<reference evidence="1 2" key="1">
    <citation type="submission" date="2023-02" db="EMBL/GenBank/DDBJ databases">
        <title>LHISI_Scaffold_Assembly.</title>
        <authorList>
            <person name="Stuart O.P."/>
            <person name="Cleave R."/>
            <person name="Magrath M.J.L."/>
            <person name="Mikheyev A.S."/>
        </authorList>
    </citation>
    <scope>NUCLEOTIDE SEQUENCE [LARGE SCALE GENOMIC DNA]</scope>
    <source>
        <strain evidence="1">Daus_M_001</strain>
        <tissue evidence="1">Leg muscle</tissue>
    </source>
</reference>
<proteinExistence type="predicted"/>
<comment type="caution">
    <text evidence="1">The sequence shown here is derived from an EMBL/GenBank/DDBJ whole genome shotgun (WGS) entry which is preliminary data.</text>
</comment>
<dbReference type="EMBL" id="JARBHB010000009">
    <property type="protein sequence ID" value="KAJ8875493.1"/>
    <property type="molecule type" value="Genomic_DNA"/>
</dbReference>
<sequence>MPYHNEAIVQSTEVQIKSSYFLSGLLAWFSENLGALKTSEKVAGIFCWCTFWRGNCLLMICDSDIPCLGDFTKFLVNHSRISEFEAVHKPPPSK</sequence>
<evidence type="ECO:0000313" key="2">
    <source>
        <dbReference type="Proteomes" id="UP001159363"/>
    </source>
</evidence>
<gene>
    <name evidence="1" type="ORF">PR048_023388</name>
</gene>
<dbReference type="Proteomes" id="UP001159363">
    <property type="component" value="Chromosome 8"/>
</dbReference>
<evidence type="ECO:0000313" key="1">
    <source>
        <dbReference type="EMBL" id="KAJ8875493.1"/>
    </source>
</evidence>